<organism evidence="1">
    <name type="scientific">uncultured bacterium A1Q1_fos_1877</name>
    <dbReference type="NCBI Taxonomy" id="1256555"/>
    <lineage>
        <taxon>Bacteria</taxon>
        <taxon>environmental samples</taxon>
    </lineage>
</organism>
<sequence>MDGFTLTDGVDVSANIMNQLQHVVVPQMDTVLIGHQLLKPSEVFDGRKLANLFRQMPCDSMTTTANDGIRGSLPLTTLAASITSSFKAEFSAETHDADSTPAHILHGLSTTEWPPQGLSKFGETLFENRLPHTVFEPFCLLLAVKRFP</sequence>
<dbReference type="AlphaFoldDB" id="L7VXP2"/>
<proteinExistence type="predicted"/>
<name>L7VXP2_9BACT</name>
<protein>
    <submittedName>
        <fullName evidence="1">Uncharacterized protein</fullName>
    </submittedName>
</protein>
<accession>L7VXP2</accession>
<evidence type="ECO:0000313" key="1">
    <source>
        <dbReference type="EMBL" id="AGC71848.1"/>
    </source>
</evidence>
<reference evidence="1" key="1">
    <citation type="submission" date="2012-09" db="EMBL/GenBank/DDBJ databases">
        <title>Metagenomic Characterization of a Microbial Community in Wastewater Detects High Levels of Antibiotic Resistance.</title>
        <authorList>
            <person name="Abrams M."/>
            <person name="Caldwell A."/>
            <person name="Vandaei E."/>
            <person name="Lee W."/>
            <person name="Perrott J."/>
            <person name="Khan S.Y."/>
            <person name="Ta J."/>
            <person name="Romero D."/>
            <person name="Nguyen V."/>
            <person name="Pourmand N."/>
            <person name="Ouverney C.C."/>
        </authorList>
    </citation>
    <scope>NUCLEOTIDE SEQUENCE</scope>
</reference>
<dbReference type="EMBL" id="JX649884">
    <property type="protein sequence ID" value="AGC71848.1"/>
    <property type="molecule type" value="Genomic_DNA"/>
</dbReference>